<organism evidence="3 4">
    <name type="scientific">Intrasporangium calvum</name>
    <dbReference type="NCBI Taxonomy" id="53358"/>
    <lineage>
        <taxon>Bacteria</taxon>
        <taxon>Bacillati</taxon>
        <taxon>Actinomycetota</taxon>
        <taxon>Actinomycetes</taxon>
        <taxon>Micrococcales</taxon>
        <taxon>Intrasporangiaceae</taxon>
        <taxon>Intrasporangium</taxon>
    </lineage>
</organism>
<dbReference type="PANTHER" id="PTHR43664:SF1">
    <property type="entry name" value="BETA-METHYLMALYL-COA DEHYDRATASE"/>
    <property type="match status" value="1"/>
</dbReference>
<sequence length="149" mass="16020">MFFEDFAVGQTYTSQGRTITETDVVLFAGWSWDTNPPHTDAESMKDSRFGGRIAHGMLGLSVAMGLASRLGIFEDSSIALLGVDDWRFHAPILIGDTVAVTVEITGVRRTSAGDAGILSRRFTLTNQDGVVVQSGDIGLMVRTRSGHGD</sequence>
<comment type="similarity">
    <text evidence="1">Belongs to the enoyl-CoA hydratase/isomerase family.</text>
</comment>
<evidence type="ECO:0000259" key="2">
    <source>
        <dbReference type="Pfam" id="PF01575"/>
    </source>
</evidence>
<reference evidence="3 4" key="1">
    <citation type="submission" date="2022-11" db="EMBL/GenBank/DDBJ databases">
        <title>Anaerobic phenanthrene biodegradation by a DNRA strain PheN6.</title>
        <authorList>
            <person name="Zhang Z."/>
        </authorList>
    </citation>
    <scope>NUCLEOTIDE SEQUENCE [LARGE SCALE GENOMIC DNA]</scope>
    <source>
        <strain evidence="3 4">PheN6</strain>
    </source>
</reference>
<dbReference type="RefSeq" id="WP_272461138.1">
    <property type="nucleotide sequence ID" value="NZ_JAPFQL010000012.1"/>
</dbReference>
<accession>A0ABT5GEL7</accession>
<dbReference type="SUPFAM" id="SSF54637">
    <property type="entry name" value="Thioesterase/thiol ester dehydrase-isomerase"/>
    <property type="match status" value="1"/>
</dbReference>
<dbReference type="InterPro" id="IPR002539">
    <property type="entry name" value="MaoC-like_dom"/>
</dbReference>
<comment type="caution">
    <text evidence="3">The sequence shown here is derived from an EMBL/GenBank/DDBJ whole genome shotgun (WGS) entry which is preliminary data.</text>
</comment>
<gene>
    <name evidence="3" type="ORF">OO014_04780</name>
</gene>
<dbReference type="Pfam" id="PF01575">
    <property type="entry name" value="MaoC_dehydratas"/>
    <property type="match status" value="1"/>
</dbReference>
<evidence type="ECO:0000313" key="3">
    <source>
        <dbReference type="EMBL" id="MDC5696564.1"/>
    </source>
</evidence>
<evidence type="ECO:0000256" key="1">
    <source>
        <dbReference type="ARBA" id="ARBA00005254"/>
    </source>
</evidence>
<protein>
    <submittedName>
        <fullName evidence="3">MaoC/PaaZ C-terminal domain-containing protein</fullName>
    </submittedName>
</protein>
<name>A0ABT5GEL7_9MICO</name>
<dbReference type="Proteomes" id="UP001150259">
    <property type="component" value="Unassembled WGS sequence"/>
</dbReference>
<dbReference type="InterPro" id="IPR052342">
    <property type="entry name" value="MCH/BMMD"/>
</dbReference>
<feature type="domain" description="MaoC-like" evidence="2">
    <location>
        <begin position="8"/>
        <end position="110"/>
    </location>
</feature>
<keyword evidence="4" id="KW-1185">Reference proteome</keyword>
<dbReference type="PANTHER" id="PTHR43664">
    <property type="entry name" value="MONOAMINE OXIDASE-RELATED"/>
    <property type="match status" value="1"/>
</dbReference>
<dbReference type="Gene3D" id="3.10.129.10">
    <property type="entry name" value="Hotdog Thioesterase"/>
    <property type="match status" value="1"/>
</dbReference>
<evidence type="ECO:0000313" key="4">
    <source>
        <dbReference type="Proteomes" id="UP001150259"/>
    </source>
</evidence>
<dbReference type="InterPro" id="IPR029069">
    <property type="entry name" value="HotDog_dom_sf"/>
</dbReference>
<dbReference type="EMBL" id="JAPFQL010000012">
    <property type="protein sequence ID" value="MDC5696564.1"/>
    <property type="molecule type" value="Genomic_DNA"/>
</dbReference>
<proteinExistence type="inferred from homology"/>